<sequence length="565" mass="57193">MSFWEADMVRYGRGRQGAILVALWLAVLVVGLDTMVLSVALATLSKDLGASNAQLQWVTDAYTLALAALLLPVGLLSDRYGRRTVLLAGLAVFGLASAACAEVDSPAQLIAARAVLGIGAAVLLSVPLSIVPTVFRAADKPTGTAATAPGTAGTSGSDGTAVGGGGRTLPTSTALAILVSGMMLGLPLGPLLGGWLLGHFWWGSVFLINVPIVLVAMIVVALTIPQSRAVTRRPDLLGVALSTLGLVALVYGVIEGPERGWTSLPVLVGLGAAVPLLAGFVAWQARARQPLVRLGLFADRRFSVGVLAMTLAGFALFGVVFVLPQYVQVVLGTDAFGAGVRLLPLIAGMLVAAPVGDRLCRRFGRRLPVAGGLLVVTAGLMVQSRVDVSSGYRLTTVAMLIEGFGISLALSPAMDSALATFGTDDAATGSSLVQAIRQVGAALSIAILGSVLNAAYRDRLDPALTGLPPAAAHAARGSVGGAAEVAHRMGPAGAPLRAAADGAFVHGMSVMLLVCAVAAAVSAVAAALLLPNRDRPVPEPAATRPAGAEPAALATGGPHNGRHEG</sequence>
<dbReference type="Pfam" id="PF07690">
    <property type="entry name" value="MFS_1"/>
    <property type="match status" value="2"/>
</dbReference>
<name>A0A810L2S8_9ACTN</name>
<dbReference type="InterPro" id="IPR020846">
    <property type="entry name" value="MFS_dom"/>
</dbReference>
<dbReference type="InterPro" id="IPR011701">
    <property type="entry name" value="MFS"/>
</dbReference>
<dbReference type="PANTHER" id="PTHR42718:SF42">
    <property type="entry name" value="EXPORT PROTEIN"/>
    <property type="match status" value="1"/>
</dbReference>
<proteinExistence type="predicted"/>
<feature type="transmembrane region" description="Helical" evidence="6">
    <location>
        <begin position="21"/>
        <end position="41"/>
    </location>
</feature>
<evidence type="ECO:0000256" key="6">
    <source>
        <dbReference type="SAM" id="Phobius"/>
    </source>
</evidence>
<evidence type="ECO:0000256" key="1">
    <source>
        <dbReference type="ARBA" id="ARBA00004651"/>
    </source>
</evidence>
<dbReference type="PROSITE" id="PS50850">
    <property type="entry name" value="MFS"/>
    <property type="match status" value="1"/>
</dbReference>
<keyword evidence="2 6" id="KW-0812">Transmembrane</keyword>
<dbReference type="EMBL" id="AP023354">
    <property type="protein sequence ID" value="BCJ29205.1"/>
    <property type="molecule type" value="Genomic_DNA"/>
</dbReference>
<feature type="transmembrane region" description="Helical" evidence="6">
    <location>
        <begin position="236"/>
        <end position="254"/>
    </location>
</feature>
<feature type="transmembrane region" description="Helical" evidence="6">
    <location>
        <begin position="260"/>
        <end position="283"/>
    </location>
</feature>
<gene>
    <name evidence="8" type="ORF">Asera_33130</name>
</gene>
<feature type="transmembrane region" description="Helical" evidence="6">
    <location>
        <begin position="61"/>
        <end position="77"/>
    </location>
</feature>
<feature type="transmembrane region" description="Helical" evidence="6">
    <location>
        <begin position="84"/>
        <end position="104"/>
    </location>
</feature>
<feature type="region of interest" description="Disordered" evidence="5">
    <location>
        <begin position="534"/>
        <end position="565"/>
    </location>
</feature>
<keyword evidence="9" id="KW-1185">Reference proteome</keyword>
<feature type="transmembrane region" description="Helical" evidence="6">
    <location>
        <begin position="392"/>
        <end position="414"/>
    </location>
</feature>
<evidence type="ECO:0000259" key="7">
    <source>
        <dbReference type="PROSITE" id="PS50850"/>
    </source>
</evidence>
<dbReference type="Proteomes" id="UP000680750">
    <property type="component" value="Chromosome"/>
</dbReference>
<dbReference type="PROSITE" id="PS00216">
    <property type="entry name" value="SUGAR_TRANSPORT_1"/>
    <property type="match status" value="1"/>
</dbReference>
<dbReference type="AlphaFoldDB" id="A0A810L2S8"/>
<dbReference type="SUPFAM" id="SSF103473">
    <property type="entry name" value="MFS general substrate transporter"/>
    <property type="match status" value="1"/>
</dbReference>
<evidence type="ECO:0000256" key="4">
    <source>
        <dbReference type="ARBA" id="ARBA00023136"/>
    </source>
</evidence>
<dbReference type="OrthoDB" id="9781469at2"/>
<evidence type="ECO:0000313" key="9">
    <source>
        <dbReference type="Proteomes" id="UP000680750"/>
    </source>
</evidence>
<keyword evidence="3 6" id="KW-1133">Transmembrane helix</keyword>
<dbReference type="PANTHER" id="PTHR42718">
    <property type="entry name" value="MAJOR FACILITATOR SUPERFAMILY MULTIDRUG TRANSPORTER MFSC"/>
    <property type="match status" value="1"/>
</dbReference>
<feature type="transmembrane region" description="Helical" evidence="6">
    <location>
        <begin position="110"/>
        <end position="131"/>
    </location>
</feature>
<dbReference type="Gene3D" id="1.20.1250.20">
    <property type="entry name" value="MFS general substrate transporter like domains"/>
    <property type="match status" value="1"/>
</dbReference>
<dbReference type="GO" id="GO:0022857">
    <property type="term" value="F:transmembrane transporter activity"/>
    <property type="evidence" value="ECO:0007669"/>
    <property type="project" value="InterPro"/>
</dbReference>
<organism evidence="8 9">
    <name type="scientific">Actinocatenispora sera</name>
    <dbReference type="NCBI Taxonomy" id="390989"/>
    <lineage>
        <taxon>Bacteria</taxon>
        <taxon>Bacillati</taxon>
        <taxon>Actinomycetota</taxon>
        <taxon>Actinomycetes</taxon>
        <taxon>Micromonosporales</taxon>
        <taxon>Micromonosporaceae</taxon>
        <taxon>Actinocatenispora</taxon>
    </lineage>
</organism>
<feature type="transmembrane region" description="Helical" evidence="6">
    <location>
        <begin position="510"/>
        <end position="530"/>
    </location>
</feature>
<evidence type="ECO:0000256" key="3">
    <source>
        <dbReference type="ARBA" id="ARBA00022989"/>
    </source>
</evidence>
<feature type="domain" description="Major facilitator superfamily (MFS) profile" evidence="7">
    <location>
        <begin position="19"/>
        <end position="534"/>
    </location>
</feature>
<feature type="transmembrane region" description="Helical" evidence="6">
    <location>
        <begin position="367"/>
        <end position="386"/>
    </location>
</feature>
<feature type="region of interest" description="Disordered" evidence="5">
    <location>
        <begin position="141"/>
        <end position="163"/>
    </location>
</feature>
<dbReference type="InterPro" id="IPR005829">
    <property type="entry name" value="Sugar_transporter_CS"/>
</dbReference>
<evidence type="ECO:0000256" key="2">
    <source>
        <dbReference type="ARBA" id="ARBA00022692"/>
    </source>
</evidence>
<dbReference type="GO" id="GO:0005886">
    <property type="term" value="C:plasma membrane"/>
    <property type="evidence" value="ECO:0007669"/>
    <property type="project" value="UniProtKB-SubCell"/>
</dbReference>
<comment type="subcellular location">
    <subcellularLocation>
        <location evidence="1">Cell membrane</location>
        <topology evidence="1">Multi-pass membrane protein</topology>
    </subcellularLocation>
</comment>
<reference evidence="8" key="1">
    <citation type="submission" date="2020-08" db="EMBL/GenBank/DDBJ databases">
        <title>Whole genome shotgun sequence of Actinocatenispora sera NBRC 101916.</title>
        <authorList>
            <person name="Komaki H."/>
            <person name="Tamura T."/>
        </authorList>
    </citation>
    <scope>NUCLEOTIDE SEQUENCE</scope>
    <source>
        <strain evidence="8">NBRC 101916</strain>
    </source>
</reference>
<feature type="transmembrane region" description="Helical" evidence="6">
    <location>
        <begin position="174"/>
        <end position="195"/>
    </location>
</feature>
<feature type="compositionally biased region" description="Low complexity" evidence="5">
    <location>
        <begin position="141"/>
        <end position="160"/>
    </location>
</feature>
<dbReference type="Gene3D" id="1.20.1720.10">
    <property type="entry name" value="Multidrug resistance protein D"/>
    <property type="match status" value="2"/>
</dbReference>
<feature type="compositionally biased region" description="Low complexity" evidence="5">
    <location>
        <begin position="540"/>
        <end position="557"/>
    </location>
</feature>
<protein>
    <submittedName>
        <fullName evidence="8">MFS transporter</fullName>
    </submittedName>
</protein>
<feature type="transmembrane region" description="Helical" evidence="6">
    <location>
        <begin position="304"/>
        <end position="323"/>
    </location>
</feature>
<feature type="transmembrane region" description="Helical" evidence="6">
    <location>
        <begin position="201"/>
        <end position="224"/>
    </location>
</feature>
<evidence type="ECO:0000313" key="8">
    <source>
        <dbReference type="EMBL" id="BCJ29205.1"/>
    </source>
</evidence>
<feature type="transmembrane region" description="Helical" evidence="6">
    <location>
        <begin position="335"/>
        <end position="355"/>
    </location>
</feature>
<dbReference type="CDD" id="cd17321">
    <property type="entry name" value="MFS_MMR_MDR_like"/>
    <property type="match status" value="1"/>
</dbReference>
<feature type="transmembrane region" description="Helical" evidence="6">
    <location>
        <begin position="435"/>
        <end position="456"/>
    </location>
</feature>
<dbReference type="InterPro" id="IPR036259">
    <property type="entry name" value="MFS_trans_sf"/>
</dbReference>
<keyword evidence="4 6" id="KW-0472">Membrane</keyword>
<accession>A0A810L2S8</accession>
<dbReference type="KEGG" id="aser:Asera_33130"/>
<evidence type="ECO:0000256" key="5">
    <source>
        <dbReference type="SAM" id="MobiDB-lite"/>
    </source>
</evidence>